<evidence type="ECO:0000259" key="1">
    <source>
        <dbReference type="PROSITE" id="PS50011"/>
    </source>
</evidence>
<gene>
    <name evidence="2" type="ORF">HETIRDRAFT_242271</name>
</gene>
<proteinExistence type="predicted"/>
<dbReference type="RefSeq" id="XP_009543003.1">
    <property type="nucleotide sequence ID" value="XM_009544708.1"/>
</dbReference>
<name>W4KK76_HETIT</name>
<dbReference type="SUPFAM" id="SSF56112">
    <property type="entry name" value="Protein kinase-like (PK-like)"/>
    <property type="match status" value="1"/>
</dbReference>
<dbReference type="GO" id="GO:0005524">
    <property type="term" value="F:ATP binding"/>
    <property type="evidence" value="ECO:0007669"/>
    <property type="project" value="InterPro"/>
</dbReference>
<dbReference type="eggNOG" id="ENOG502T7R5">
    <property type="taxonomic scope" value="Eukaryota"/>
</dbReference>
<evidence type="ECO:0000313" key="2">
    <source>
        <dbReference type="EMBL" id="ETW86247.1"/>
    </source>
</evidence>
<dbReference type="InterPro" id="IPR000719">
    <property type="entry name" value="Prot_kinase_dom"/>
</dbReference>
<dbReference type="Proteomes" id="UP000030671">
    <property type="component" value="Unassembled WGS sequence"/>
</dbReference>
<dbReference type="STRING" id="747525.W4KK76"/>
<dbReference type="EMBL" id="KI925455">
    <property type="protein sequence ID" value="ETW86247.1"/>
    <property type="molecule type" value="Genomic_DNA"/>
</dbReference>
<accession>W4KK76</accession>
<dbReference type="GO" id="GO:0004672">
    <property type="term" value="F:protein kinase activity"/>
    <property type="evidence" value="ECO:0007669"/>
    <property type="project" value="InterPro"/>
</dbReference>
<feature type="non-terminal residue" evidence="2">
    <location>
        <position position="1"/>
    </location>
</feature>
<sequence>IKMAYGTNEYSALKRECRFYSHALRSLGGIAVPRCHGLFSTEEDGELVGRLVLDLCPPLRSCTLTSYELSVDSRRIIVAICKLHSVGVAHRNLDDYHRFVMQGQSVLIVDFSQARIHNCSGGTPFVKG</sequence>
<dbReference type="HOGENOM" id="CLU_108122_1_0_1"/>
<dbReference type="KEGG" id="hir:HETIRDRAFT_242271"/>
<dbReference type="InParanoid" id="W4KK76"/>
<feature type="non-terminal residue" evidence="2">
    <location>
        <position position="128"/>
    </location>
</feature>
<organism evidence="2 3">
    <name type="scientific">Heterobasidion irregulare (strain TC 32-1)</name>
    <dbReference type="NCBI Taxonomy" id="747525"/>
    <lineage>
        <taxon>Eukaryota</taxon>
        <taxon>Fungi</taxon>
        <taxon>Dikarya</taxon>
        <taxon>Basidiomycota</taxon>
        <taxon>Agaricomycotina</taxon>
        <taxon>Agaricomycetes</taxon>
        <taxon>Russulales</taxon>
        <taxon>Bondarzewiaceae</taxon>
        <taxon>Heterobasidion</taxon>
        <taxon>Heterobasidion annosum species complex</taxon>
    </lineage>
</organism>
<dbReference type="AlphaFoldDB" id="W4KK76"/>
<dbReference type="InterPro" id="IPR011009">
    <property type="entry name" value="Kinase-like_dom_sf"/>
</dbReference>
<dbReference type="PROSITE" id="PS50011">
    <property type="entry name" value="PROTEIN_KINASE_DOM"/>
    <property type="match status" value="1"/>
</dbReference>
<feature type="domain" description="Protein kinase" evidence="1">
    <location>
        <begin position="1"/>
        <end position="128"/>
    </location>
</feature>
<protein>
    <recommendedName>
        <fullName evidence="1">Protein kinase domain-containing protein</fullName>
    </recommendedName>
</protein>
<keyword evidence="3" id="KW-1185">Reference proteome</keyword>
<dbReference type="OrthoDB" id="2751906at2759"/>
<dbReference type="GeneID" id="20668921"/>
<reference evidence="2 3" key="1">
    <citation type="journal article" date="2012" name="New Phytol.">
        <title>Insight into trade-off between wood decay and parasitism from the genome of a fungal forest pathogen.</title>
        <authorList>
            <person name="Olson A."/>
            <person name="Aerts A."/>
            <person name="Asiegbu F."/>
            <person name="Belbahri L."/>
            <person name="Bouzid O."/>
            <person name="Broberg A."/>
            <person name="Canback B."/>
            <person name="Coutinho P.M."/>
            <person name="Cullen D."/>
            <person name="Dalman K."/>
            <person name="Deflorio G."/>
            <person name="van Diepen L.T."/>
            <person name="Dunand C."/>
            <person name="Duplessis S."/>
            <person name="Durling M."/>
            <person name="Gonthier P."/>
            <person name="Grimwood J."/>
            <person name="Fossdal C.G."/>
            <person name="Hansson D."/>
            <person name="Henrissat B."/>
            <person name="Hietala A."/>
            <person name="Himmelstrand K."/>
            <person name="Hoffmeister D."/>
            <person name="Hogberg N."/>
            <person name="James T.Y."/>
            <person name="Karlsson M."/>
            <person name="Kohler A."/>
            <person name="Kues U."/>
            <person name="Lee Y.H."/>
            <person name="Lin Y.C."/>
            <person name="Lind M."/>
            <person name="Lindquist E."/>
            <person name="Lombard V."/>
            <person name="Lucas S."/>
            <person name="Lunden K."/>
            <person name="Morin E."/>
            <person name="Murat C."/>
            <person name="Park J."/>
            <person name="Raffaello T."/>
            <person name="Rouze P."/>
            <person name="Salamov A."/>
            <person name="Schmutz J."/>
            <person name="Solheim H."/>
            <person name="Stahlberg J."/>
            <person name="Velez H."/>
            <person name="de Vries R.P."/>
            <person name="Wiebenga A."/>
            <person name="Woodward S."/>
            <person name="Yakovlev I."/>
            <person name="Garbelotto M."/>
            <person name="Martin F."/>
            <person name="Grigoriev I.V."/>
            <person name="Stenlid J."/>
        </authorList>
    </citation>
    <scope>NUCLEOTIDE SEQUENCE [LARGE SCALE GENOMIC DNA]</scope>
    <source>
        <strain evidence="2 3">TC 32-1</strain>
    </source>
</reference>
<evidence type="ECO:0000313" key="3">
    <source>
        <dbReference type="Proteomes" id="UP000030671"/>
    </source>
</evidence>